<evidence type="ECO:0000313" key="2">
    <source>
        <dbReference type="Proteomes" id="UP000013261"/>
    </source>
</evidence>
<dbReference type="Proteomes" id="UP000013261">
    <property type="component" value="Unassembled WGS sequence"/>
</dbReference>
<dbReference type="AlphaFoldDB" id="N9STU3"/>
<organism evidence="1 2">
    <name type="scientific">Acinetobacter dispersus</name>
    <dbReference type="NCBI Taxonomy" id="70348"/>
    <lineage>
        <taxon>Bacteria</taxon>
        <taxon>Pseudomonadati</taxon>
        <taxon>Pseudomonadota</taxon>
        <taxon>Gammaproteobacteria</taxon>
        <taxon>Moraxellales</taxon>
        <taxon>Moraxellaceae</taxon>
        <taxon>Acinetobacter</taxon>
    </lineage>
</organism>
<reference evidence="1 2" key="1">
    <citation type="submission" date="2013-02" db="EMBL/GenBank/DDBJ databases">
        <title>The Genome Sequence of Acinetobacter sp. ANC 4105.</title>
        <authorList>
            <consortium name="The Broad Institute Genome Sequencing Platform"/>
            <consortium name="The Broad Institute Genome Sequencing Center for Infectious Disease"/>
            <person name="Cerqueira G."/>
            <person name="Feldgarden M."/>
            <person name="Courvalin P."/>
            <person name="Perichon B."/>
            <person name="Grillot-Courvalin C."/>
            <person name="Clermont D."/>
            <person name="Rocha E."/>
            <person name="Yoon E.-J."/>
            <person name="Nemec A."/>
            <person name="Walker B."/>
            <person name="Young S.K."/>
            <person name="Zeng Q."/>
            <person name="Gargeya S."/>
            <person name="Fitzgerald M."/>
            <person name="Haas B."/>
            <person name="Abouelleil A."/>
            <person name="Alvarado L."/>
            <person name="Arachchi H.M."/>
            <person name="Berlin A.M."/>
            <person name="Chapman S.B."/>
            <person name="Dewar J."/>
            <person name="Goldberg J."/>
            <person name="Griggs A."/>
            <person name="Gujja S."/>
            <person name="Hansen M."/>
            <person name="Howarth C."/>
            <person name="Imamovic A."/>
            <person name="Larimer J."/>
            <person name="McCowan C."/>
            <person name="Murphy C."/>
            <person name="Neiman D."/>
            <person name="Pearson M."/>
            <person name="Priest M."/>
            <person name="Roberts A."/>
            <person name="Saif S."/>
            <person name="Shea T."/>
            <person name="Sisk P."/>
            <person name="Sykes S."/>
            <person name="Wortman J."/>
            <person name="Nusbaum C."/>
            <person name="Birren B."/>
        </authorList>
    </citation>
    <scope>NUCLEOTIDE SEQUENCE [LARGE SCALE GENOMIC DNA]</scope>
    <source>
        <strain evidence="1 2">ANC 4105</strain>
    </source>
</reference>
<keyword evidence="2" id="KW-1185">Reference proteome</keyword>
<dbReference type="HOGENOM" id="CLU_2630076_0_0_6"/>
<accession>N9STU3</accession>
<accession>N9MQJ9</accession>
<protein>
    <submittedName>
        <fullName evidence="1">Uncharacterized protein</fullName>
    </submittedName>
</protein>
<dbReference type="RefSeq" id="WP_005190762.1">
    <property type="nucleotide sequence ID" value="NZ_CBCSJS010000007.1"/>
</dbReference>
<name>N9STU3_9GAMM</name>
<proteinExistence type="predicted"/>
<gene>
    <name evidence="1" type="ORF">F904_02959</name>
</gene>
<evidence type="ECO:0000313" key="1">
    <source>
        <dbReference type="EMBL" id="ENW93016.1"/>
    </source>
</evidence>
<sequence>MKTITLQERNSRDQIKVKEVDNSKIQLSADGFIDRTIKSKWIYLDNQEDVAVEFHEILRNAQIGDRIGLEYNVVRIE</sequence>
<dbReference type="PATRIC" id="fig|1217703.3.peg.2873"/>
<dbReference type="EMBL" id="APRL01000013">
    <property type="protein sequence ID" value="ENW93016.1"/>
    <property type="molecule type" value="Genomic_DNA"/>
</dbReference>
<comment type="caution">
    <text evidence="1">The sequence shown here is derived from an EMBL/GenBank/DDBJ whole genome shotgun (WGS) entry which is preliminary data.</text>
</comment>